<feature type="coiled-coil region" evidence="1">
    <location>
        <begin position="20"/>
        <end position="54"/>
    </location>
</feature>
<protein>
    <submittedName>
        <fullName evidence="2">Uncharacterized protein</fullName>
    </submittedName>
</protein>
<keyword evidence="3" id="KW-1185">Reference proteome</keyword>
<dbReference type="AlphaFoldDB" id="A0A813EFG9"/>
<dbReference type="EMBL" id="CAJNNV010009654">
    <property type="protein sequence ID" value="CAE8597649.1"/>
    <property type="molecule type" value="Genomic_DNA"/>
</dbReference>
<dbReference type="Proteomes" id="UP000654075">
    <property type="component" value="Unassembled WGS sequence"/>
</dbReference>
<evidence type="ECO:0000313" key="2">
    <source>
        <dbReference type="EMBL" id="CAE8597649.1"/>
    </source>
</evidence>
<keyword evidence="1" id="KW-0175">Coiled coil</keyword>
<gene>
    <name evidence="2" type="ORF">PGLA1383_LOCUS16084</name>
</gene>
<sequence>MGCGAAFASPATLRRLRGDLKECQEESASLYLRLRNSEQAVRSSESSAAELQHRMLLLQEGWERDNSELLKREADALRQSQEALLHKEQALRRSWKAEVSEHSLARELAAAEDQRLQVAECLEMAASNSLLRQSQELALESATSKRLSEQLLAWRDEGSEAAAKGLREAQRLRGQRASLREEYDQELETVRQVREQLWSEQAEMISKERQLTSLRIELSGLFEHEVLAEKRFMDLEVRAESETRRFLSERSQALRERDTALLARDEASLGWNEAVALRDAALRRCDEASRALDDEHSQAKSRVDSLRLLADDAQMQLRAERDHARLLQEEVGQIARSGAARAAASYLGCRPTSSLASAAASRATW</sequence>
<comment type="caution">
    <text evidence="2">The sequence shown here is derived from an EMBL/GenBank/DDBJ whole genome shotgun (WGS) entry which is preliminary data.</text>
</comment>
<proteinExistence type="predicted"/>
<organism evidence="2 3">
    <name type="scientific">Polarella glacialis</name>
    <name type="common">Dinoflagellate</name>
    <dbReference type="NCBI Taxonomy" id="89957"/>
    <lineage>
        <taxon>Eukaryota</taxon>
        <taxon>Sar</taxon>
        <taxon>Alveolata</taxon>
        <taxon>Dinophyceae</taxon>
        <taxon>Suessiales</taxon>
        <taxon>Suessiaceae</taxon>
        <taxon>Polarella</taxon>
    </lineage>
</organism>
<evidence type="ECO:0000313" key="3">
    <source>
        <dbReference type="Proteomes" id="UP000654075"/>
    </source>
</evidence>
<reference evidence="2" key="1">
    <citation type="submission" date="2021-02" db="EMBL/GenBank/DDBJ databases">
        <authorList>
            <person name="Dougan E. K."/>
            <person name="Rhodes N."/>
            <person name="Thang M."/>
            <person name="Chan C."/>
        </authorList>
    </citation>
    <scope>NUCLEOTIDE SEQUENCE</scope>
</reference>
<evidence type="ECO:0000256" key="1">
    <source>
        <dbReference type="SAM" id="Coils"/>
    </source>
</evidence>
<feature type="coiled-coil region" evidence="1">
    <location>
        <begin position="162"/>
        <end position="196"/>
    </location>
</feature>
<accession>A0A813EFG9</accession>
<name>A0A813EFG9_POLGL</name>